<evidence type="ECO:0000256" key="2">
    <source>
        <dbReference type="ARBA" id="ARBA00006426"/>
    </source>
</evidence>
<name>A0A673V5C1_SURSU</name>
<dbReference type="Gene3D" id="3.30.497.10">
    <property type="entry name" value="Antithrombin, subunit I, domain 2"/>
    <property type="match status" value="1"/>
</dbReference>
<keyword evidence="3" id="KW-0963">Cytoplasm</keyword>
<dbReference type="Gene3D" id="2.30.39.10">
    <property type="entry name" value="Alpha-1-antitrypsin, domain 1"/>
    <property type="match status" value="1"/>
</dbReference>
<evidence type="ECO:0000256" key="1">
    <source>
        <dbReference type="ARBA" id="ARBA00004496"/>
    </source>
</evidence>
<comment type="subcellular location">
    <subcellularLocation>
        <location evidence="1">Cytoplasm</location>
    </subcellularLocation>
</comment>
<dbReference type="FunFam" id="3.30.497.10:FF:000001">
    <property type="entry name" value="Serine protease inhibitor"/>
    <property type="match status" value="1"/>
</dbReference>
<dbReference type="InterPro" id="IPR042185">
    <property type="entry name" value="Serpin_sf_2"/>
</dbReference>
<dbReference type="FunFam" id="2.30.39.10:FF:000035">
    <property type="entry name" value="Serine protease inhibitor (serpin) 16"/>
    <property type="match status" value="1"/>
</dbReference>
<dbReference type="InterPro" id="IPR042178">
    <property type="entry name" value="Serpin_sf_1"/>
</dbReference>
<keyword evidence="5" id="KW-0722">Serine protease inhibitor</keyword>
<dbReference type="SUPFAM" id="SSF56574">
    <property type="entry name" value="Serpins"/>
    <property type="match status" value="1"/>
</dbReference>
<dbReference type="GO" id="GO:0030195">
    <property type="term" value="P:negative regulation of blood coagulation"/>
    <property type="evidence" value="ECO:0007669"/>
    <property type="project" value="UniProtKB-ARBA"/>
</dbReference>
<keyword evidence="4" id="KW-0646">Protease inhibitor</keyword>
<dbReference type="PANTHER" id="PTHR11461">
    <property type="entry name" value="SERINE PROTEASE INHIBITOR, SERPIN"/>
    <property type="match status" value="1"/>
</dbReference>
<evidence type="ECO:0000313" key="8">
    <source>
        <dbReference type="Proteomes" id="UP000472268"/>
    </source>
</evidence>
<dbReference type="SMART" id="SM00093">
    <property type="entry name" value="SERPIN"/>
    <property type="match status" value="1"/>
</dbReference>
<sequence>MNSLSEANTHFAWDVFQQLKILKKDGNIFYSPFSISAAIAMIQLGAKENTALEIGKVFHFNEVTEENERGTTMDHVEKLENVHHQFQKLLTQLKKPTDAYELNIANKLYGANTFRFLQEYVDNIKKFYLASVESVDFKNAAEETCKKINSWVESQTNGKIKDLFPQNTLESTILVLVNAVYFKGQWDKKFDKKNTVEEKFWLNKDTSKPVQMMKQFDIFNFTSLEDAQAKILEIPYKGKDLSMVLLLPNEVDGLQKLEDQLSAEKLTEWTSSQNMSESLVDLYLPRFKVEEGYDLKAMLIAMGIVDAFSPQSANFSGMTGSLNLVVSKVMHKSFVEVTEEGTEAAASTAITVEYSSPPIHHFHCDHPFLFFIKHNKTNSILFLGRVSSP</sequence>
<evidence type="ECO:0000256" key="3">
    <source>
        <dbReference type="ARBA" id="ARBA00022490"/>
    </source>
</evidence>
<dbReference type="Proteomes" id="UP000472268">
    <property type="component" value="Chromosome 14"/>
</dbReference>
<reference evidence="7 8" key="1">
    <citation type="submission" date="2019-05" db="EMBL/GenBank/DDBJ databases">
        <title>A Chromosome-scale Meerkat (S. suricatta) Genome Assembly.</title>
        <authorList>
            <person name="Dudchenko O."/>
            <person name="Lieberman Aiden E."/>
            <person name="Tung J."/>
            <person name="Barreiro L.B."/>
            <person name="Clutton-Brock T.H."/>
        </authorList>
    </citation>
    <scope>NUCLEOTIDE SEQUENCE [LARGE SCALE GENOMIC DNA]</scope>
</reference>
<evidence type="ECO:0000256" key="5">
    <source>
        <dbReference type="ARBA" id="ARBA00022900"/>
    </source>
</evidence>
<reference evidence="7" key="3">
    <citation type="submission" date="2025-09" db="UniProtKB">
        <authorList>
            <consortium name="Ensembl"/>
        </authorList>
    </citation>
    <scope>IDENTIFICATION</scope>
</reference>
<evidence type="ECO:0000256" key="4">
    <source>
        <dbReference type="ARBA" id="ARBA00022690"/>
    </source>
</evidence>
<dbReference type="GO" id="GO:0005615">
    <property type="term" value="C:extracellular space"/>
    <property type="evidence" value="ECO:0007669"/>
    <property type="project" value="InterPro"/>
</dbReference>
<dbReference type="InterPro" id="IPR023795">
    <property type="entry name" value="Serpin_CS"/>
</dbReference>
<dbReference type="Ensembl" id="ENSSSUT00005037507.1">
    <property type="protein sequence ID" value="ENSSSUP00005032883.1"/>
    <property type="gene ID" value="ENSSSUG00005021159.1"/>
</dbReference>
<dbReference type="AlphaFoldDB" id="A0A673V5C1"/>
<dbReference type="InterPro" id="IPR036186">
    <property type="entry name" value="Serpin_sf"/>
</dbReference>
<evidence type="ECO:0000313" key="7">
    <source>
        <dbReference type="Ensembl" id="ENSSSUP00005032883.1"/>
    </source>
</evidence>
<dbReference type="GO" id="GO:0002020">
    <property type="term" value="F:protease binding"/>
    <property type="evidence" value="ECO:0007669"/>
    <property type="project" value="UniProtKB-ARBA"/>
</dbReference>
<reference evidence="7" key="2">
    <citation type="submission" date="2025-08" db="UniProtKB">
        <authorList>
            <consortium name="Ensembl"/>
        </authorList>
    </citation>
    <scope>IDENTIFICATION</scope>
</reference>
<dbReference type="FunFam" id="2.10.310.10:FF:000001">
    <property type="entry name" value="Serpin family A member 1"/>
    <property type="match status" value="1"/>
</dbReference>
<dbReference type="Pfam" id="PF00079">
    <property type="entry name" value="Serpin"/>
    <property type="match status" value="1"/>
</dbReference>
<dbReference type="OMA" id="NKNTHKS"/>
<comment type="similarity">
    <text evidence="2">Belongs to the serpin family. Ov-serpin subfamily.</text>
</comment>
<evidence type="ECO:0000259" key="6">
    <source>
        <dbReference type="SMART" id="SM00093"/>
    </source>
</evidence>
<feature type="domain" description="Serpin" evidence="6">
    <location>
        <begin position="13"/>
        <end position="389"/>
    </location>
</feature>
<dbReference type="PANTHER" id="PTHR11461:SF186">
    <property type="entry name" value="SERPIN B4"/>
    <property type="match status" value="1"/>
</dbReference>
<protein>
    <recommendedName>
        <fullName evidence="6">Serpin domain-containing protein</fullName>
    </recommendedName>
</protein>
<keyword evidence="8" id="KW-1185">Reference proteome</keyword>
<dbReference type="GO" id="GO:0004867">
    <property type="term" value="F:serine-type endopeptidase inhibitor activity"/>
    <property type="evidence" value="ECO:0007669"/>
    <property type="project" value="UniProtKB-KW"/>
</dbReference>
<proteinExistence type="inferred from homology"/>
<dbReference type="InterPro" id="IPR023796">
    <property type="entry name" value="Serpin_dom"/>
</dbReference>
<accession>A0A673V5C1</accession>
<dbReference type="InterPro" id="IPR000215">
    <property type="entry name" value="Serpin_fam"/>
</dbReference>
<organism evidence="7 8">
    <name type="scientific">Suricata suricatta</name>
    <name type="common">Meerkat</name>
    <dbReference type="NCBI Taxonomy" id="37032"/>
    <lineage>
        <taxon>Eukaryota</taxon>
        <taxon>Metazoa</taxon>
        <taxon>Chordata</taxon>
        <taxon>Craniata</taxon>
        <taxon>Vertebrata</taxon>
        <taxon>Euteleostomi</taxon>
        <taxon>Mammalia</taxon>
        <taxon>Eutheria</taxon>
        <taxon>Laurasiatheria</taxon>
        <taxon>Carnivora</taxon>
        <taxon>Feliformia</taxon>
        <taxon>Herpestidae</taxon>
        <taxon>Suricata</taxon>
    </lineage>
</organism>
<dbReference type="PROSITE" id="PS00284">
    <property type="entry name" value="SERPIN"/>
    <property type="match status" value="1"/>
</dbReference>
<gene>
    <name evidence="7" type="primary">LOC115278353</name>
</gene>
<dbReference type="GO" id="GO:0005829">
    <property type="term" value="C:cytosol"/>
    <property type="evidence" value="ECO:0007669"/>
    <property type="project" value="UniProtKB-ARBA"/>
</dbReference>
<dbReference type="FunFam" id="2.30.39.10:FF:000071">
    <property type="entry name" value="Serpin B3"/>
    <property type="match status" value="1"/>
</dbReference>